<evidence type="ECO:0000256" key="2">
    <source>
        <dbReference type="ARBA" id="ARBA00022692"/>
    </source>
</evidence>
<dbReference type="Pfam" id="PF03184">
    <property type="entry name" value="DDE_1"/>
    <property type="match status" value="1"/>
</dbReference>
<organism evidence="7 8">
    <name type="scientific">Aphanomyces astaci</name>
    <name type="common">Crayfish plague agent</name>
    <dbReference type="NCBI Taxonomy" id="112090"/>
    <lineage>
        <taxon>Eukaryota</taxon>
        <taxon>Sar</taxon>
        <taxon>Stramenopiles</taxon>
        <taxon>Oomycota</taxon>
        <taxon>Saprolegniomycetes</taxon>
        <taxon>Saprolegniales</taxon>
        <taxon>Verrucalvaceae</taxon>
        <taxon>Aphanomyces</taxon>
    </lineage>
</organism>
<dbReference type="VEuPathDB" id="FungiDB:H257_13122"/>
<evidence type="ECO:0000313" key="7">
    <source>
        <dbReference type="EMBL" id="RHY50563.1"/>
    </source>
</evidence>
<gene>
    <name evidence="7" type="ORF">DYB38_009353</name>
</gene>
<keyword evidence="2 5" id="KW-0812">Transmembrane</keyword>
<comment type="caution">
    <text evidence="7">The sequence shown here is derived from an EMBL/GenBank/DDBJ whole genome shotgun (WGS) entry which is preliminary data.</text>
</comment>
<dbReference type="Proteomes" id="UP000265716">
    <property type="component" value="Unassembled WGS sequence"/>
</dbReference>
<dbReference type="PANTHER" id="PTHR19303">
    <property type="entry name" value="TRANSPOSON"/>
    <property type="match status" value="1"/>
</dbReference>
<keyword evidence="4 5" id="KW-0472">Membrane</keyword>
<protein>
    <recommendedName>
        <fullName evidence="6">DDE-1 domain-containing protein</fullName>
    </recommendedName>
</protein>
<keyword evidence="3 5" id="KW-1133">Transmembrane helix</keyword>
<dbReference type="VEuPathDB" id="FungiDB:H257_05275"/>
<evidence type="ECO:0000256" key="5">
    <source>
        <dbReference type="SAM" id="Phobius"/>
    </source>
</evidence>
<reference evidence="7 8" key="1">
    <citation type="submission" date="2018-08" db="EMBL/GenBank/DDBJ databases">
        <title>Aphanomyces genome sequencing and annotation.</title>
        <authorList>
            <person name="Minardi D."/>
            <person name="Oidtmann B."/>
            <person name="Van Der Giezen M."/>
            <person name="Studholme D.J."/>
        </authorList>
    </citation>
    <scope>NUCLEOTIDE SEQUENCE [LARGE SCALE GENOMIC DNA]</scope>
    <source>
        <strain evidence="7 8">SA</strain>
    </source>
</reference>
<evidence type="ECO:0000256" key="1">
    <source>
        <dbReference type="ARBA" id="ARBA00004127"/>
    </source>
</evidence>
<dbReference type="EMBL" id="QUTC01006757">
    <property type="protein sequence ID" value="RHY50563.1"/>
    <property type="molecule type" value="Genomic_DNA"/>
</dbReference>
<dbReference type="GO" id="GO:0012505">
    <property type="term" value="C:endomembrane system"/>
    <property type="evidence" value="ECO:0007669"/>
    <property type="project" value="UniProtKB-SubCell"/>
</dbReference>
<dbReference type="Pfam" id="PF04750">
    <property type="entry name" value="Far-17a_AIG1"/>
    <property type="match status" value="1"/>
</dbReference>
<dbReference type="InterPro" id="IPR004875">
    <property type="entry name" value="DDE_SF_endonuclease_dom"/>
</dbReference>
<sequence>MSSSAFIVGGELVLAAVASLWVIYYQAPLAHEEYVSSYALRPPPRLIGRLFHFSALVYFLVVASADLKQTNGSCLLYYTFWNFMLQTVYWVWALVDPKRTSRARSMFLDLLLPTSMATVVVVWTILYPLMGDELQNWISWTQHGGNLALLLIEFVCSDVRSVPLGTGALVGLWATTYATFAWVVHSFYNVWLYPFLDVDQPLAPLCTWIGWQQSKEKLTGTIINAKRKTFGGQGAQPSIPFKNEMLSFMKDVRRDEHILTSMHMITFMKTYHAAWLADYKLGKRDPYKSLLKLCQDFARRHNFSQRVPCFTKIPSVDMVALRNDFAAQFWNKYDAYEQCDILNVDETGVNYDMPPGKIWAEKGKSSKVDKTQKHSDRLTAVLTCRANGDLFSVLEPLPANCTSVCQPLDVGVMGPFKKLLRMLWLEEKPVRTPAEKRLAMIKRSIAAWERITPAAIQSAFKKAIPKPEIVVV</sequence>
<proteinExistence type="predicted"/>
<feature type="transmembrane region" description="Helical" evidence="5">
    <location>
        <begin position="6"/>
        <end position="25"/>
    </location>
</feature>
<dbReference type="InterPro" id="IPR050863">
    <property type="entry name" value="CenT-Element_Derived"/>
</dbReference>
<feature type="transmembrane region" description="Helical" evidence="5">
    <location>
        <begin position="75"/>
        <end position="95"/>
    </location>
</feature>
<evidence type="ECO:0000313" key="8">
    <source>
        <dbReference type="Proteomes" id="UP000265716"/>
    </source>
</evidence>
<dbReference type="GO" id="GO:0003677">
    <property type="term" value="F:DNA binding"/>
    <property type="evidence" value="ECO:0007669"/>
    <property type="project" value="TreeGrafter"/>
</dbReference>
<evidence type="ECO:0000259" key="6">
    <source>
        <dbReference type="Pfam" id="PF03184"/>
    </source>
</evidence>
<comment type="subcellular location">
    <subcellularLocation>
        <location evidence="1">Endomembrane system</location>
        <topology evidence="1">Multi-pass membrane protein</topology>
    </subcellularLocation>
</comment>
<dbReference type="GO" id="GO:0005634">
    <property type="term" value="C:nucleus"/>
    <property type="evidence" value="ECO:0007669"/>
    <property type="project" value="TreeGrafter"/>
</dbReference>
<evidence type="ECO:0000256" key="4">
    <source>
        <dbReference type="ARBA" id="ARBA00023136"/>
    </source>
</evidence>
<accession>A0A397CWA1</accession>
<dbReference type="PANTHER" id="PTHR19303:SF57">
    <property type="entry name" value="HTH CENPB-TYPE DOMAIN-CONTAINING PROTEIN"/>
    <property type="match status" value="1"/>
</dbReference>
<feature type="transmembrane region" description="Helical" evidence="5">
    <location>
        <begin position="107"/>
        <end position="125"/>
    </location>
</feature>
<name>A0A397CWA1_APHAT</name>
<feature type="transmembrane region" description="Helical" evidence="5">
    <location>
        <begin position="46"/>
        <end position="63"/>
    </location>
</feature>
<feature type="domain" description="DDE-1" evidence="6">
    <location>
        <begin position="397"/>
        <end position="460"/>
    </location>
</feature>
<dbReference type="GO" id="GO:0016020">
    <property type="term" value="C:membrane"/>
    <property type="evidence" value="ECO:0007669"/>
    <property type="project" value="InterPro"/>
</dbReference>
<evidence type="ECO:0000256" key="3">
    <source>
        <dbReference type="ARBA" id="ARBA00022989"/>
    </source>
</evidence>
<dbReference type="AlphaFoldDB" id="A0A397CWA1"/>
<dbReference type="InterPro" id="IPR006838">
    <property type="entry name" value="ADTRP_AIG1"/>
</dbReference>